<organism evidence="1 2">
    <name type="scientific">Portunus trituberculatus</name>
    <name type="common">Swimming crab</name>
    <name type="synonym">Neptunus trituberculatus</name>
    <dbReference type="NCBI Taxonomy" id="210409"/>
    <lineage>
        <taxon>Eukaryota</taxon>
        <taxon>Metazoa</taxon>
        <taxon>Ecdysozoa</taxon>
        <taxon>Arthropoda</taxon>
        <taxon>Crustacea</taxon>
        <taxon>Multicrustacea</taxon>
        <taxon>Malacostraca</taxon>
        <taxon>Eumalacostraca</taxon>
        <taxon>Eucarida</taxon>
        <taxon>Decapoda</taxon>
        <taxon>Pleocyemata</taxon>
        <taxon>Brachyura</taxon>
        <taxon>Eubrachyura</taxon>
        <taxon>Portunoidea</taxon>
        <taxon>Portunidae</taxon>
        <taxon>Portuninae</taxon>
        <taxon>Portunus</taxon>
    </lineage>
</organism>
<comment type="caution">
    <text evidence="1">The sequence shown here is derived from an EMBL/GenBank/DDBJ whole genome shotgun (WGS) entry which is preliminary data.</text>
</comment>
<gene>
    <name evidence="1" type="ORF">E2C01_007497</name>
</gene>
<dbReference type="AlphaFoldDB" id="A0A5B7CY25"/>
<evidence type="ECO:0000313" key="1">
    <source>
        <dbReference type="EMBL" id="MPC14727.1"/>
    </source>
</evidence>
<dbReference type="EMBL" id="VSRR010000374">
    <property type="protein sequence ID" value="MPC14727.1"/>
    <property type="molecule type" value="Genomic_DNA"/>
</dbReference>
<evidence type="ECO:0000313" key="2">
    <source>
        <dbReference type="Proteomes" id="UP000324222"/>
    </source>
</evidence>
<accession>A0A5B7CY25</accession>
<proteinExistence type="predicted"/>
<dbReference type="Proteomes" id="UP000324222">
    <property type="component" value="Unassembled WGS sequence"/>
</dbReference>
<keyword evidence="2" id="KW-1185">Reference proteome</keyword>
<sequence length="112" mass="12930">MSNTNISVIRSAQRWVSDTETVIIPGKISIIPPQVPPTGRGKMAEAPAFWGILRRNWRNRRRYRDEIVIGGAQWRRWGKSISRTIMRKENVNNVGHVSEMVRNTSKVLHQLL</sequence>
<reference evidence="1 2" key="1">
    <citation type="submission" date="2019-05" db="EMBL/GenBank/DDBJ databases">
        <title>Another draft genome of Portunus trituberculatus and its Hox gene families provides insights of decapod evolution.</title>
        <authorList>
            <person name="Jeong J.-H."/>
            <person name="Song I."/>
            <person name="Kim S."/>
            <person name="Choi T."/>
            <person name="Kim D."/>
            <person name="Ryu S."/>
            <person name="Kim W."/>
        </authorList>
    </citation>
    <scope>NUCLEOTIDE SEQUENCE [LARGE SCALE GENOMIC DNA]</scope>
    <source>
        <tissue evidence="1">Muscle</tissue>
    </source>
</reference>
<name>A0A5B7CY25_PORTR</name>
<protein>
    <submittedName>
        <fullName evidence="1">Uncharacterized protein</fullName>
    </submittedName>
</protein>